<evidence type="ECO:0008006" key="4">
    <source>
        <dbReference type="Google" id="ProtNLM"/>
    </source>
</evidence>
<organism evidence="2 3">
    <name type="scientific">Marinobacter excellens HL-55</name>
    <dbReference type="NCBI Taxonomy" id="1305731"/>
    <lineage>
        <taxon>Bacteria</taxon>
        <taxon>Pseudomonadati</taxon>
        <taxon>Pseudomonadota</taxon>
        <taxon>Gammaproteobacteria</taxon>
        <taxon>Pseudomonadales</taxon>
        <taxon>Marinobacteraceae</taxon>
        <taxon>Marinobacter</taxon>
    </lineage>
</organism>
<dbReference type="SUPFAM" id="SSF81901">
    <property type="entry name" value="HCP-like"/>
    <property type="match status" value="1"/>
</dbReference>
<evidence type="ECO:0000256" key="1">
    <source>
        <dbReference type="SAM" id="SignalP"/>
    </source>
</evidence>
<comment type="caution">
    <text evidence="2">The sequence shown here is derived from an EMBL/GenBank/DDBJ whole genome shotgun (WGS) entry which is preliminary data.</text>
</comment>
<name>A0A0N8KL83_9GAMM</name>
<gene>
    <name evidence="2" type="ORF">HLUCCX14_03775</name>
</gene>
<reference evidence="2 3" key="1">
    <citation type="submission" date="2015-09" db="EMBL/GenBank/DDBJ databases">
        <title>Identification and resolution of microdiversity through metagenomic sequencing of parallel consortia.</title>
        <authorList>
            <person name="Nelson W.C."/>
            <person name="Romine M.F."/>
            <person name="Lindemann S.R."/>
        </authorList>
    </citation>
    <scope>NUCLEOTIDE SEQUENCE [LARGE SCALE GENOMIC DNA]</scope>
    <source>
        <strain evidence="2">HL-55</strain>
    </source>
</reference>
<accession>A0A0N8KL83</accession>
<dbReference type="EMBL" id="LJZQ01000003">
    <property type="protein sequence ID" value="KPQ30218.1"/>
    <property type="molecule type" value="Genomic_DNA"/>
</dbReference>
<dbReference type="PATRIC" id="fig|1305731.5.peg.2664"/>
<dbReference type="InterPro" id="IPR011990">
    <property type="entry name" value="TPR-like_helical_dom_sf"/>
</dbReference>
<proteinExistence type="predicted"/>
<dbReference type="AlphaFoldDB" id="A0A0N8KL83"/>
<feature type="signal peptide" evidence="1">
    <location>
        <begin position="1"/>
        <end position="28"/>
    </location>
</feature>
<keyword evidence="1" id="KW-0732">Signal</keyword>
<evidence type="ECO:0000313" key="2">
    <source>
        <dbReference type="EMBL" id="KPQ30218.1"/>
    </source>
</evidence>
<dbReference type="OrthoDB" id="6179093at2"/>
<feature type="chain" id="PRO_5006028050" description="Tetratricopeptide repeat" evidence="1">
    <location>
        <begin position="29"/>
        <end position="551"/>
    </location>
</feature>
<dbReference type="STRING" id="1305731.GCA_000934705_01346"/>
<sequence length="551" mass="60047">MTGQKRQIYRSSWLLALAISQGVLSASADELVPAELADGVARYALDTGHLAPVISLAPTLTGDSADYLRARVLLGSGQTQEAKVLFEEVFASNAHRAESALELARLEAAEGDSSAAVRWYQEANRVGFGEIRQQAVFGLAETARSQGQADSAGQYLASMDDGYWAAVGYMNLAADFAKQDLNPSRALVALRVAMAMAVKDQDRGRSRDLLDQLYLRAGFLSVRTEEYDKATDFLEKVSLESYATPQALYLHGVALSERGNYRAAMQSWHRAKKFPLAFPGVSDAWLGMGRGYDVAGYPGQAGESWLAANAAYEGERVTLGKLAQRIRQDGAYKALVEDARGADAQWFLADSRTLTQPRLAYLLRFLEQPGAQAAVHRVAKLDDLYLTLAGRKHDLDVFIRAMEGHLGEVGSRSGNSARAALVSKHERLSATLAQLREQAAGSGQAGKLGYLERQLRSSAQRFASLDGRAAGHSKAINTQLIQARQLQAATGRLQEQIRQVRVSASAMLDEKALAFVAAEQQRMVHALDKTEQQIAHLYEYLALENIGEGLR</sequence>
<dbReference type="Proteomes" id="UP000050416">
    <property type="component" value="Unassembled WGS sequence"/>
</dbReference>
<evidence type="ECO:0000313" key="3">
    <source>
        <dbReference type="Proteomes" id="UP000050416"/>
    </source>
</evidence>
<dbReference type="Gene3D" id="1.25.40.10">
    <property type="entry name" value="Tetratricopeptide repeat domain"/>
    <property type="match status" value="2"/>
</dbReference>
<protein>
    <recommendedName>
        <fullName evidence="4">Tetratricopeptide repeat</fullName>
    </recommendedName>
</protein>